<evidence type="ECO:0000313" key="2">
    <source>
        <dbReference type="Proteomes" id="UP000779049"/>
    </source>
</evidence>
<reference evidence="1 2" key="1">
    <citation type="journal article" date="2020" name="New Microbes New Infect">
        <title>Sellimonas caecigallum sp. nov., description and genome sequence of a new member of the Sellimonas genus isolated from the cecum of feral chicken.</title>
        <authorList>
            <person name="Wongkuna S."/>
            <person name="Ghimire S."/>
            <person name="Antony L."/>
            <person name="Chankhamhaengdecha S."/>
            <person name="Janvilisri T."/>
            <person name="Scaria J."/>
        </authorList>
    </citation>
    <scope>NUCLEOTIDE SEQUENCE [LARGE SCALE GENOMIC DNA]</scope>
    <source>
        <strain evidence="1 2">SW451</strain>
    </source>
</reference>
<dbReference type="RefSeq" id="WP_087213453.1">
    <property type="nucleotide sequence ID" value="NZ_CP173660.1"/>
</dbReference>
<evidence type="ECO:0000313" key="1">
    <source>
        <dbReference type="EMBL" id="MBY0757736.1"/>
    </source>
</evidence>
<dbReference type="Proteomes" id="UP000779049">
    <property type="component" value="Unassembled WGS sequence"/>
</dbReference>
<sequence>MQNKENSKDQKRIIDSYDYLANSASANDCTGLIPSAPQSRAELESYEEVYAFVPPEVPKKETEKKSG</sequence>
<gene>
    <name evidence="1" type="ORF">FLB61_01240</name>
</gene>
<accession>A0ABS7L3Y7</accession>
<keyword evidence="2" id="KW-1185">Reference proteome</keyword>
<dbReference type="EMBL" id="VIRV01000001">
    <property type="protein sequence ID" value="MBY0757736.1"/>
    <property type="molecule type" value="Genomic_DNA"/>
</dbReference>
<proteinExistence type="predicted"/>
<name>A0ABS7L3Y7_9FIRM</name>
<organism evidence="1 2">
    <name type="scientific">Sellimonas caecigallum</name>
    <dbReference type="NCBI Taxonomy" id="2592333"/>
    <lineage>
        <taxon>Bacteria</taxon>
        <taxon>Bacillati</taxon>
        <taxon>Bacillota</taxon>
        <taxon>Clostridia</taxon>
        <taxon>Lachnospirales</taxon>
        <taxon>Lachnospiraceae</taxon>
        <taxon>Sellimonas</taxon>
    </lineage>
</organism>
<comment type="caution">
    <text evidence="1">The sequence shown here is derived from an EMBL/GenBank/DDBJ whole genome shotgun (WGS) entry which is preliminary data.</text>
</comment>
<protein>
    <submittedName>
        <fullName evidence="1">Uncharacterized protein</fullName>
    </submittedName>
</protein>